<dbReference type="AlphaFoldDB" id="A0AAV5TKX0"/>
<gene>
    <name evidence="1" type="ORF">PENTCL1PPCAC_16879</name>
</gene>
<keyword evidence="2" id="KW-1185">Reference proteome</keyword>
<protein>
    <submittedName>
        <fullName evidence="1">Uncharacterized protein</fullName>
    </submittedName>
</protein>
<comment type="caution">
    <text evidence="1">The sequence shown here is derived from an EMBL/GenBank/DDBJ whole genome shotgun (WGS) entry which is preliminary data.</text>
</comment>
<evidence type="ECO:0000313" key="2">
    <source>
        <dbReference type="Proteomes" id="UP001432027"/>
    </source>
</evidence>
<name>A0AAV5TKX0_9BILA</name>
<proteinExistence type="predicted"/>
<sequence length="76" mass="8600">MEAKRLRVAVGIYAVHDKAVAMMAGAHDDRLKMERVKRDAERNIMSNDASIASLKFLIALESRKRKVAEENNEDSK</sequence>
<evidence type="ECO:0000313" key="1">
    <source>
        <dbReference type="EMBL" id="GMS94704.1"/>
    </source>
</evidence>
<feature type="non-terminal residue" evidence="1">
    <location>
        <position position="76"/>
    </location>
</feature>
<dbReference type="EMBL" id="BTSX01000004">
    <property type="protein sequence ID" value="GMS94704.1"/>
    <property type="molecule type" value="Genomic_DNA"/>
</dbReference>
<dbReference type="Proteomes" id="UP001432027">
    <property type="component" value="Unassembled WGS sequence"/>
</dbReference>
<organism evidence="1 2">
    <name type="scientific">Pristionchus entomophagus</name>
    <dbReference type="NCBI Taxonomy" id="358040"/>
    <lineage>
        <taxon>Eukaryota</taxon>
        <taxon>Metazoa</taxon>
        <taxon>Ecdysozoa</taxon>
        <taxon>Nematoda</taxon>
        <taxon>Chromadorea</taxon>
        <taxon>Rhabditida</taxon>
        <taxon>Rhabditina</taxon>
        <taxon>Diplogasteromorpha</taxon>
        <taxon>Diplogasteroidea</taxon>
        <taxon>Neodiplogasteridae</taxon>
        <taxon>Pristionchus</taxon>
    </lineage>
</organism>
<accession>A0AAV5TKX0</accession>
<reference evidence="1" key="1">
    <citation type="submission" date="2023-10" db="EMBL/GenBank/DDBJ databases">
        <title>Genome assembly of Pristionchus species.</title>
        <authorList>
            <person name="Yoshida K."/>
            <person name="Sommer R.J."/>
        </authorList>
    </citation>
    <scope>NUCLEOTIDE SEQUENCE</scope>
    <source>
        <strain evidence="1">RS0144</strain>
    </source>
</reference>